<evidence type="ECO:0000313" key="1">
    <source>
        <dbReference type="EMBL" id="ADE77653.1"/>
    </source>
</evidence>
<name>D5ADN4_PICSI</name>
<protein>
    <submittedName>
        <fullName evidence="1">Uncharacterized protein</fullName>
    </submittedName>
</protein>
<dbReference type="EMBL" id="BT124403">
    <property type="protein sequence ID" value="ADE77653.1"/>
    <property type="molecule type" value="mRNA"/>
</dbReference>
<dbReference type="AlphaFoldDB" id="D5ADN4"/>
<reference evidence="1" key="1">
    <citation type="submission" date="2010-04" db="EMBL/GenBank/DDBJ databases">
        <authorList>
            <person name="Reid K.E."/>
            <person name="Liao N."/>
            <person name="Chan S."/>
            <person name="Docking R."/>
            <person name="Taylor G."/>
            <person name="Moore R."/>
            <person name="Mayo M."/>
            <person name="Munro S."/>
            <person name="King J."/>
            <person name="Yanchuk A."/>
            <person name="Holt R."/>
            <person name="Jones S."/>
            <person name="Marra M."/>
            <person name="Ritland C.E."/>
            <person name="Ritland K."/>
            <person name="Bohlmann J."/>
        </authorList>
    </citation>
    <scope>NUCLEOTIDE SEQUENCE</scope>
    <source>
        <tissue evidence="1">Bud</tissue>
    </source>
</reference>
<organism evidence="1">
    <name type="scientific">Picea sitchensis</name>
    <name type="common">Sitka spruce</name>
    <name type="synonym">Pinus sitchensis</name>
    <dbReference type="NCBI Taxonomy" id="3332"/>
    <lineage>
        <taxon>Eukaryota</taxon>
        <taxon>Viridiplantae</taxon>
        <taxon>Streptophyta</taxon>
        <taxon>Embryophyta</taxon>
        <taxon>Tracheophyta</taxon>
        <taxon>Spermatophyta</taxon>
        <taxon>Pinopsida</taxon>
        <taxon>Pinidae</taxon>
        <taxon>Conifers I</taxon>
        <taxon>Pinales</taxon>
        <taxon>Pinaceae</taxon>
        <taxon>Picea</taxon>
    </lineage>
</organism>
<sequence length="56" mass="6188">MSLRMAVSFDYCTINMKVYMGLGNTVSFSNSWHIRCASYLSAYAVQSSLKLSVLAA</sequence>
<accession>D5ADN4</accession>
<proteinExistence type="evidence at transcript level"/>